<accession>A0A832GNQ9</accession>
<protein>
    <submittedName>
        <fullName evidence="1">Phosphate/phosphite/phosphonate ABC transporter substrate-binding protein</fullName>
    </submittedName>
</protein>
<dbReference type="PANTHER" id="PTHR35841:SF1">
    <property type="entry name" value="PHOSPHONATES-BINDING PERIPLASMIC PROTEIN"/>
    <property type="match status" value="1"/>
</dbReference>
<gene>
    <name evidence="1" type="ORF">ENT73_03310</name>
</gene>
<proteinExistence type="predicted"/>
<reference evidence="1" key="1">
    <citation type="journal article" date="2020" name="mSystems">
        <title>Genome- and Community-Level Interaction Insights into Carbon Utilization and Element Cycling Functions of Hydrothermarchaeota in Hydrothermal Sediment.</title>
        <authorList>
            <person name="Zhou Z."/>
            <person name="Liu Y."/>
            <person name="Xu W."/>
            <person name="Pan J."/>
            <person name="Luo Z.H."/>
            <person name="Li M."/>
        </authorList>
    </citation>
    <scope>NUCLEOTIDE SEQUENCE [LARGE SCALE GENOMIC DNA]</scope>
    <source>
        <strain evidence="1">SpSt-605</strain>
    </source>
</reference>
<dbReference type="PANTHER" id="PTHR35841">
    <property type="entry name" value="PHOSPHONATES-BINDING PERIPLASMIC PROTEIN"/>
    <property type="match status" value="1"/>
</dbReference>
<dbReference type="Pfam" id="PF12974">
    <property type="entry name" value="Phosphonate-bd"/>
    <property type="match status" value="1"/>
</dbReference>
<organism evidence="1">
    <name type="scientific">Caldimicrobium thiodismutans</name>
    <dbReference type="NCBI Taxonomy" id="1653476"/>
    <lineage>
        <taxon>Bacteria</taxon>
        <taxon>Pseudomonadati</taxon>
        <taxon>Thermodesulfobacteriota</taxon>
        <taxon>Thermodesulfobacteria</taxon>
        <taxon>Thermodesulfobacteriales</taxon>
        <taxon>Thermodesulfobacteriaceae</taxon>
        <taxon>Caldimicrobium</taxon>
    </lineage>
</organism>
<dbReference type="SUPFAM" id="SSF53850">
    <property type="entry name" value="Periplasmic binding protein-like II"/>
    <property type="match status" value="1"/>
</dbReference>
<sequence length="282" mass="32410">MIVLKKYLFPIIVSFLWVGLLVKTSLSSTTSQRFIFGVVPQFEPEYIYSAWNPVLKEISKILNIQLELKIYKTIPEFEKAFLAGEFDFAFMNPYHAVMAKKAQGYIPLIRDRTPLKGIIVIKKDAPFSSITDLDGAVIAFPAPNAFAASLYMRALLTEKFKIRFTPKYVKTHDNVYRHVLLGLAQAGGGVNNTFLRQPPEVRENLRILFETPPFAPHPIVAHPRVPSSLQKNFVKVFLELSKEKRWTDNFHKIQIPDPLPADYERDYLPLEKLNIEKYLVLD</sequence>
<dbReference type="EMBL" id="DSZU01000055">
    <property type="protein sequence ID" value="HGV55101.1"/>
    <property type="molecule type" value="Genomic_DNA"/>
</dbReference>
<dbReference type="AlphaFoldDB" id="A0A832GNQ9"/>
<comment type="caution">
    <text evidence="1">The sequence shown here is derived from an EMBL/GenBank/DDBJ whole genome shotgun (WGS) entry which is preliminary data.</text>
</comment>
<dbReference type="Gene3D" id="3.40.190.10">
    <property type="entry name" value="Periplasmic binding protein-like II"/>
    <property type="match status" value="2"/>
</dbReference>
<name>A0A832GNQ9_9BACT</name>
<evidence type="ECO:0000313" key="1">
    <source>
        <dbReference type="EMBL" id="HGV55101.1"/>
    </source>
</evidence>